<reference evidence="8" key="1">
    <citation type="submission" date="2025-08" db="UniProtKB">
        <authorList>
            <consortium name="RefSeq"/>
        </authorList>
    </citation>
    <scope>IDENTIFICATION</scope>
</reference>
<evidence type="ECO:0000256" key="3">
    <source>
        <dbReference type="ARBA" id="ARBA00022989"/>
    </source>
</evidence>
<dbReference type="Gene3D" id="1.20.1250.20">
    <property type="entry name" value="MFS general substrate transporter like domains"/>
    <property type="match status" value="1"/>
</dbReference>
<keyword evidence="4 5" id="KW-0472">Membrane</keyword>
<evidence type="ECO:0000256" key="2">
    <source>
        <dbReference type="ARBA" id="ARBA00022692"/>
    </source>
</evidence>
<keyword evidence="7" id="KW-1185">Reference proteome</keyword>
<dbReference type="InterPro" id="IPR036259">
    <property type="entry name" value="MFS_trans_sf"/>
</dbReference>
<dbReference type="PANTHER" id="PTHR24064">
    <property type="entry name" value="SOLUTE CARRIER FAMILY 22 MEMBER"/>
    <property type="match status" value="1"/>
</dbReference>
<evidence type="ECO:0000256" key="1">
    <source>
        <dbReference type="ARBA" id="ARBA00004141"/>
    </source>
</evidence>
<protein>
    <submittedName>
        <fullName evidence="8">Organic cation transporter protein-like</fullName>
    </submittedName>
</protein>
<dbReference type="GO" id="GO:0022857">
    <property type="term" value="F:transmembrane transporter activity"/>
    <property type="evidence" value="ECO:0007669"/>
    <property type="project" value="InterPro"/>
</dbReference>
<name>A0A8B8A4K2_ACAPL</name>
<comment type="subcellular location">
    <subcellularLocation>
        <location evidence="1">Membrane</location>
        <topology evidence="1">Multi-pass membrane protein</topology>
    </subcellularLocation>
</comment>
<evidence type="ECO:0000313" key="8">
    <source>
        <dbReference type="RefSeq" id="XP_022110856.1"/>
    </source>
</evidence>
<gene>
    <name evidence="8" type="primary">LOC110990270</name>
</gene>
<proteinExistence type="predicted"/>
<dbReference type="InterPro" id="IPR005828">
    <property type="entry name" value="MFS_sugar_transport-like"/>
</dbReference>
<keyword evidence="2 5" id="KW-0812">Transmembrane</keyword>
<feature type="transmembrane region" description="Helical" evidence="5">
    <location>
        <begin position="450"/>
        <end position="471"/>
    </location>
</feature>
<feature type="domain" description="Major facilitator superfamily (MFS) profile" evidence="6">
    <location>
        <begin position="115"/>
        <end position="536"/>
    </location>
</feature>
<feature type="transmembrane region" description="Helical" evidence="5">
    <location>
        <begin position="397"/>
        <end position="418"/>
    </location>
</feature>
<feature type="transmembrane region" description="Helical" evidence="5">
    <location>
        <begin position="282"/>
        <end position="301"/>
    </location>
</feature>
<accession>A0A8B8A4K2</accession>
<organism evidence="7 8">
    <name type="scientific">Acanthaster planci</name>
    <name type="common">Crown-of-thorns starfish</name>
    <dbReference type="NCBI Taxonomy" id="133434"/>
    <lineage>
        <taxon>Eukaryota</taxon>
        <taxon>Metazoa</taxon>
        <taxon>Echinodermata</taxon>
        <taxon>Eleutherozoa</taxon>
        <taxon>Asterozoa</taxon>
        <taxon>Asteroidea</taxon>
        <taxon>Valvatacea</taxon>
        <taxon>Valvatida</taxon>
        <taxon>Acanthasteridae</taxon>
        <taxon>Acanthaster</taxon>
    </lineage>
</organism>
<keyword evidence="3 5" id="KW-1133">Transmembrane helix</keyword>
<dbReference type="Proteomes" id="UP000694845">
    <property type="component" value="Unplaced"/>
</dbReference>
<evidence type="ECO:0000256" key="5">
    <source>
        <dbReference type="SAM" id="Phobius"/>
    </source>
</evidence>
<dbReference type="OrthoDB" id="2261376at2759"/>
<dbReference type="CDD" id="cd17317">
    <property type="entry name" value="MFS_SLC22"/>
    <property type="match status" value="1"/>
</dbReference>
<feature type="transmembrane region" description="Helical" evidence="5">
    <location>
        <begin position="483"/>
        <end position="505"/>
    </location>
</feature>
<feature type="transmembrane region" description="Helical" evidence="5">
    <location>
        <begin position="253"/>
        <end position="276"/>
    </location>
</feature>
<dbReference type="InterPro" id="IPR020846">
    <property type="entry name" value="MFS_dom"/>
</dbReference>
<feature type="transmembrane region" description="Helical" evidence="5">
    <location>
        <begin position="196"/>
        <end position="214"/>
    </location>
</feature>
<evidence type="ECO:0000259" key="6">
    <source>
        <dbReference type="PROSITE" id="PS50850"/>
    </source>
</evidence>
<feature type="transmembrane region" description="Helical" evidence="5">
    <location>
        <begin position="425"/>
        <end position="444"/>
    </location>
</feature>
<sequence length="596" mass="65959">MAEKEMKPADDKQAIKTTYAFDDIICAVGELGIWQRVMFFMVPLIGVIHGMNSLAQVFMAGEADHWCRVAHWDQANCTATGLPDDWGCLLEKRDASIPYNATKKVFDSCEMYNVTGVVFTPGLRPSDFDNTSRVRCRDADGWIYDTRQYKKTIRNEFDLVCDQSDTVSFLQSIYFAGFLAGSLVVGSLADWIGRKTAIYISSTVLLLACVGNVFSPNALVYTILRFFIGVGGMGAFLISFVHITEFVGPNRRVLVGIAMHGFFAAGLLLLSLFAYLIRDWRYLQLAIGAPAILYFLLFFFIPESARWQMSKGKYRQAEKTLRKIAAANKKEFPEEMFSPEIVSAAKENKVGQLTFVALFRTPNMAIKTVNLIFYWFVVNMVYYGLGLSTSDLGVDDYVAAAISGLIEFPAYGYCIFSLQYLGRRMNLSSSMLLGGVACVVSAFLEEGVARTAVAMVGKFGITAAFAIIYQVSLELFPTPVRSAGMGVCSMSSRISGIIAPFVVQLRSVWDQFPFVLFGALSITAGLLSLLLPETTNKKLPETMEEGEAFGKPKCLGGGDQSADVLKVDDGMVELDLKQRFDNTSFEDKGCQTHEFH</sequence>
<feature type="transmembrane region" description="Helical" evidence="5">
    <location>
        <begin position="169"/>
        <end position="189"/>
    </location>
</feature>
<dbReference type="GO" id="GO:0016020">
    <property type="term" value="C:membrane"/>
    <property type="evidence" value="ECO:0007669"/>
    <property type="project" value="UniProtKB-SubCell"/>
</dbReference>
<evidence type="ECO:0000313" key="7">
    <source>
        <dbReference type="Proteomes" id="UP000694845"/>
    </source>
</evidence>
<feature type="transmembrane region" description="Helical" evidence="5">
    <location>
        <begin position="220"/>
        <end position="241"/>
    </location>
</feature>
<dbReference type="RefSeq" id="XP_022110856.1">
    <property type="nucleotide sequence ID" value="XM_022255164.1"/>
</dbReference>
<dbReference type="PROSITE" id="PS50850">
    <property type="entry name" value="MFS"/>
    <property type="match status" value="1"/>
</dbReference>
<dbReference type="OMA" id="VHITEFV"/>
<dbReference type="SUPFAM" id="SSF103473">
    <property type="entry name" value="MFS general substrate transporter"/>
    <property type="match status" value="1"/>
</dbReference>
<dbReference type="GeneID" id="110990270"/>
<dbReference type="Pfam" id="PF00083">
    <property type="entry name" value="Sugar_tr"/>
    <property type="match status" value="1"/>
</dbReference>
<dbReference type="KEGG" id="aplc:110990270"/>
<feature type="transmembrane region" description="Helical" evidence="5">
    <location>
        <begin position="368"/>
        <end position="385"/>
    </location>
</feature>
<evidence type="ECO:0000256" key="4">
    <source>
        <dbReference type="ARBA" id="ARBA00023136"/>
    </source>
</evidence>
<dbReference type="AlphaFoldDB" id="A0A8B8A4K2"/>
<feature type="transmembrane region" description="Helical" evidence="5">
    <location>
        <begin position="511"/>
        <end position="531"/>
    </location>
</feature>